<evidence type="ECO:0000313" key="1">
    <source>
        <dbReference type="EMBL" id="MDQ7876723.1"/>
    </source>
</evidence>
<comment type="caution">
    <text evidence="1">The sequence shown here is derived from an EMBL/GenBank/DDBJ whole genome shotgun (WGS) entry which is preliminary data.</text>
</comment>
<reference evidence="1 2" key="1">
    <citation type="submission" date="2023-08" db="EMBL/GenBank/DDBJ databases">
        <title>Microbacterium psychrotolerans sp. nov., a psychrotolerant bacterium isolated from soil in Heilongjiang Province, China.</title>
        <authorList>
            <person name="An P."/>
            <person name="Zhao D."/>
            <person name="Xiang H."/>
        </authorList>
    </citation>
    <scope>NUCLEOTIDE SEQUENCE [LARGE SCALE GENOMIC DNA]</scope>
    <source>
        <strain evidence="1 2">QXD-8</strain>
    </source>
</reference>
<evidence type="ECO:0000313" key="2">
    <source>
        <dbReference type="Proteomes" id="UP001235133"/>
    </source>
</evidence>
<evidence type="ECO:0008006" key="3">
    <source>
        <dbReference type="Google" id="ProtNLM"/>
    </source>
</evidence>
<proteinExistence type="predicted"/>
<dbReference type="EMBL" id="JAVFWO010000001">
    <property type="protein sequence ID" value="MDQ7876723.1"/>
    <property type="molecule type" value="Genomic_DNA"/>
</dbReference>
<keyword evidence="2" id="KW-1185">Reference proteome</keyword>
<dbReference type="RefSeq" id="WP_308866126.1">
    <property type="nucleotide sequence ID" value="NZ_JAVFWO010000001.1"/>
</dbReference>
<organism evidence="1 2">
    <name type="scientific">Microbacterium psychrotolerans</name>
    <dbReference type="NCBI Taxonomy" id="3068321"/>
    <lineage>
        <taxon>Bacteria</taxon>
        <taxon>Bacillati</taxon>
        <taxon>Actinomycetota</taxon>
        <taxon>Actinomycetes</taxon>
        <taxon>Micrococcales</taxon>
        <taxon>Microbacteriaceae</taxon>
        <taxon>Microbacterium</taxon>
    </lineage>
</organism>
<gene>
    <name evidence="1" type="ORF">Q9R08_01925</name>
</gene>
<protein>
    <recommendedName>
        <fullName evidence="3">ESX secretion-associated protein EspG</fullName>
    </recommendedName>
</protein>
<accession>A0ABU0YYA2</accession>
<name>A0ABU0YYA2_9MICO</name>
<sequence length="295" mass="31091">MPFGGDCSTVLSADVVADIFDGESPTISARNYLRGVMPDVSGSIAQLGGLACNWVSEASQIRYLGIAVVPVEAVPADVLAARTSFGCYGWSICGRGEVRSGMWVLAETPQFQQTDEAPSEAEMRLLKSAVDRSISSVFAQPQADFAGFPTTPTEDWWSLPPCETLQSAASEAAGMTALEPGFPGDNVPEGPTWEVLEPSGVVRWCPWYENVDRSSLITVLHLQSGVGAPSDEQLRVAHAEPTAIPGADAAYRFVEEYSGGGRSVQTLAVVGPNRLLVSGDQSEAVAAAVIAALAR</sequence>
<dbReference type="Proteomes" id="UP001235133">
    <property type="component" value="Unassembled WGS sequence"/>
</dbReference>